<dbReference type="GO" id="GO:0005930">
    <property type="term" value="C:axoneme"/>
    <property type="evidence" value="ECO:0007669"/>
    <property type="project" value="TreeGrafter"/>
</dbReference>
<accession>A0A2C9KWM7</accession>
<dbReference type="InterPro" id="IPR031826">
    <property type="entry name" value="IC97/Casc1_N"/>
</dbReference>
<dbReference type="VEuPathDB" id="VectorBase:BGLB024419"/>
<evidence type="ECO:0000259" key="3">
    <source>
        <dbReference type="Pfam" id="PF15927"/>
    </source>
</evidence>
<evidence type="ECO:0000256" key="2">
    <source>
        <dbReference type="SAM" id="MobiDB-lite"/>
    </source>
</evidence>
<dbReference type="PRINTS" id="PR02043">
    <property type="entry name" value="CANCERSCCP1"/>
</dbReference>
<dbReference type="AlphaFoldDB" id="A0A2C9KWM7"/>
<feature type="domain" description="IC97/Casc1 N-terminal" evidence="3">
    <location>
        <begin position="60"/>
        <end position="255"/>
    </location>
</feature>
<name>A0A2C9KWM7_BIOGL</name>
<dbReference type="PANTHER" id="PTHR20929:SF11">
    <property type="entry name" value="DYNEIN AXONEMAL INTERMEDIATE CHAIN 7"/>
    <property type="match status" value="1"/>
</dbReference>
<dbReference type="Pfam" id="PF15927">
    <property type="entry name" value="Casc1_N"/>
    <property type="match status" value="1"/>
</dbReference>
<protein>
    <recommendedName>
        <fullName evidence="3">IC97/Casc1 N-terminal domain-containing protein</fullName>
    </recommendedName>
</protein>
<gene>
    <name evidence="4" type="primary">106054329</name>
</gene>
<feature type="compositionally biased region" description="Basic and acidic residues" evidence="2">
    <location>
        <begin position="25"/>
        <end position="43"/>
    </location>
</feature>
<evidence type="ECO:0000313" key="4">
    <source>
        <dbReference type="EnsemblMetazoa" id="BGLB024419-PA"/>
    </source>
</evidence>
<reference evidence="4" key="1">
    <citation type="submission" date="2020-05" db="UniProtKB">
        <authorList>
            <consortium name="EnsemblMetazoa"/>
        </authorList>
    </citation>
    <scope>IDENTIFICATION</scope>
    <source>
        <strain evidence="4">BB02</strain>
    </source>
</reference>
<dbReference type="GO" id="GO:0008017">
    <property type="term" value="F:microtubule binding"/>
    <property type="evidence" value="ECO:0007669"/>
    <property type="project" value="TreeGrafter"/>
</dbReference>
<dbReference type="Proteomes" id="UP000076420">
    <property type="component" value="Unassembled WGS sequence"/>
</dbReference>
<proteinExistence type="inferred from homology"/>
<dbReference type="EnsemblMetazoa" id="BGLB024419-RA">
    <property type="protein sequence ID" value="BGLB024419-PA"/>
    <property type="gene ID" value="BGLB024419"/>
</dbReference>
<dbReference type="KEGG" id="bgt:106054329"/>
<feature type="region of interest" description="Disordered" evidence="2">
    <location>
        <begin position="1"/>
        <end position="57"/>
    </location>
</feature>
<sequence>MADAAKKQKSKPSGSANKAKKGKMTKAEKEKLKKEELERKAQEEDTSFNALDGGKKISANEEALRLQAIEEAKLKKREEASMAVEKVKLENEERRKRRTEMGELQDIITSIQYQLKNQSIARRNNARWARYMRCDGSPDPVNQGEINTYINLRVEDKTRNDSVSVLADTLLDLSLIDELQQLMNEEELSEQEINLHKETIEKLQMLISAKLDLATLQILCDATELQDQETNNLQHVIRNSQICLCVWGNIVKNPRIRSFEFQEIQFSFDIPRVLCLSDCAVRIMNTRFDHLSASSKALVPRLKKKDIPIPVEEVKPVVEEEIKEEAEKTDEKKRMNLLYLYDLVIGLISPLEDEPKVEEEQEIEEVLEEDYPDPPTPEPAEYDDFDEEDDVVDLRAYDVLGGIYHFNLLHLPPQPKTVGSWTITQLVEPPELSTFDYVADYMVTPEDGKKEKEKKDEKPLIGVHMLLPADAVFLEAPTIARWDYDRKFWVTKGFSDQNLNETTRIFSFKISHFGTFCLLQDTHINMPFQSWELRPHKLNRCLFTITAAILELEIEIRDGLCCLSQPKERPELANIIDKWVTPQELIKMMKLAGVNVFPNEDSAKFVSLQNKDNSIKESFINKHPLIEERLYQHMALTASAFAYTWSKWNAERNAGEIVFQAAEALDDEPLLEESWSLYMATKRRITKLRSSEFDETLSQITDQDTSEAVISEKGPSFLNAIEESDDEVIYPGNLTSEVARKVSDNPNSELLGFTLKSMPRMSSVNILTATQLSQLEIKGSKLYRRRRTNRLSVLRTSSSPESFSKSELSAIHPKRKKAKAMEKSTIDPLLRMFDLKISPYKSNLYHLVMDTASKPAQEIMQETSIHFIDCVTQLLKATKVLTYS</sequence>
<organism evidence="4 5">
    <name type="scientific">Biomphalaria glabrata</name>
    <name type="common">Bloodfluke planorb</name>
    <name type="synonym">Freshwater snail</name>
    <dbReference type="NCBI Taxonomy" id="6526"/>
    <lineage>
        <taxon>Eukaryota</taxon>
        <taxon>Metazoa</taxon>
        <taxon>Spiralia</taxon>
        <taxon>Lophotrochozoa</taxon>
        <taxon>Mollusca</taxon>
        <taxon>Gastropoda</taxon>
        <taxon>Heterobranchia</taxon>
        <taxon>Euthyneura</taxon>
        <taxon>Panpulmonata</taxon>
        <taxon>Hygrophila</taxon>
        <taxon>Lymnaeoidea</taxon>
        <taxon>Planorbidae</taxon>
        <taxon>Biomphalaria</taxon>
    </lineage>
</organism>
<evidence type="ECO:0000256" key="1">
    <source>
        <dbReference type="ARBA" id="ARBA00024332"/>
    </source>
</evidence>
<dbReference type="PANTHER" id="PTHR20929">
    <property type="entry name" value="LUNG ADENOMA SUSCEPTIBILITY 1-RELATED"/>
    <property type="match status" value="1"/>
</dbReference>
<comment type="similarity">
    <text evidence="1">Belongs to the DNAI7 family.</text>
</comment>
<dbReference type="GO" id="GO:0048487">
    <property type="term" value="F:beta-tubulin binding"/>
    <property type="evidence" value="ECO:0007669"/>
    <property type="project" value="TreeGrafter"/>
</dbReference>
<evidence type="ECO:0000313" key="5">
    <source>
        <dbReference type="Proteomes" id="UP000076420"/>
    </source>
</evidence>
<dbReference type="STRING" id="6526.A0A2C9KWM7"/>
<dbReference type="VEuPathDB" id="VectorBase:BGLAX_049496"/>
<dbReference type="OrthoDB" id="297923at2759"/>
<feature type="compositionally biased region" description="Acidic residues" evidence="2">
    <location>
        <begin position="355"/>
        <end position="372"/>
    </location>
</feature>
<dbReference type="InterPro" id="IPR023247">
    <property type="entry name" value="IC97/Dnai7-like"/>
</dbReference>
<feature type="region of interest" description="Disordered" evidence="2">
    <location>
        <begin position="355"/>
        <end position="384"/>
    </location>
</feature>